<dbReference type="GeneID" id="20083743"/>
<gene>
    <name evidence="2" type="ORF">H310_06693</name>
</gene>
<dbReference type="OrthoDB" id="10299113at2759"/>
<dbReference type="EMBL" id="KI913963">
    <property type="protein sequence ID" value="ETW01066.1"/>
    <property type="molecule type" value="Genomic_DNA"/>
</dbReference>
<evidence type="ECO:0000256" key="1">
    <source>
        <dbReference type="SAM" id="MobiDB-lite"/>
    </source>
</evidence>
<organism evidence="2">
    <name type="scientific">Aphanomyces invadans</name>
    <dbReference type="NCBI Taxonomy" id="157072"/>
    <lineage>
        <taxon>Eukaryota</taxon>
        <taxon>Sar</taxon>
        <taxon>Stramenopiles</taxon>
        <taxon>Oomycota</taxon>
        <taxon>Saprolegniomycetes</taxon>
        <taxon>Saprolegniales</taxon>
        <taxon>Verrucalvaceae</taxon>
        <taxon>Aphanomyces</taxon>
    </lineage>
</organism>
<dbReference type="InterPro" id="IPR036871">
    <property type="entry name" value="PX_dom_sf"/>
</dbReference>
<evidence type="ECO:0000313" key="2">
    <source>
        <dbReference type="EMBL" id="ETW01066.1"/>
    </source>
</evidence>
<dbReference type="GO" id="GO:0035091">
    <property type="term" value="F:phosphatidylinositol binding"/>
    <property type="evidence" value="ECO:0007669"/>
    <property type="project" value="InterPro"/>
</dbReference>
<dbReference type="Gene3D" id="3.30.1520.10">
    <property type="entry name" value="Phox-like domain"/>
    <property type="match status" value="1"/>
</dbReference>
<feature type="region of interest" description="Disordered" evidence="1">
    <location>
        <begin position="1"/>
        <end position="38"/>
    </location>
</feature>
<sequence>MEAEHYCPSTSISCTTSTSGGSTSSSPMHPLYDRRPRPSRSTTYVFQVACTETKTKWTLRRSYMDFVVLHSQLVRVHGTSRRHPAMQALLASIVDIELSTLGSTRDFYQQLQEFAGSLAAMRLDCTALASVPCLQENLLFRANRVYVLLTAFLQVPTSQVREELRCVVSTAYGRHDVIDRLLEQLDVASPMYLLLDLNDIFHLRQLKRTSTATGRCHRVC</sequence>
<dbReference type="VEuPathDB" id="FungiDB:H310_06693"/>
<evidence type="ECO:0008006" key="3">
    <source>
        <dbReference type="Google" id="ProtNLM"/>
    </source>
</evidence>
<protein>
    <recommendedName>
        <fullName evidence="3">PX domain-containing protein</fullName>
    </recommendedName>
</protein>
<accession>A0A024U3S3</accession>
<dbReference type="SUPFAM" id="SSF64268">
    <property type="entry name" value="PX domain"/>
    <property type="match status" value="1"/>
</dbReference>
<dbReference type="AlphaFoldDB" id="A0A024U3S3"/>
<name>A0A024U3S3_9STRA</name>
<dbReference type="RefSeq" id="XP_008870064.1">
    <property type="nucleotide sequence ID" value="XM_008871842.1"/>
</dbReference>
<feature type="compositionally biased region" description="Low complexity" evidence="1">
    <location>
        <begin position="9"/>
        <end position="26"/>
    </location>
</feature>
<reference evidence="2" key="1">
    <citation type="submission" date="2013-12" db="EMBL/GenBank/DDBJ databases">
        <title>The Genome Sequence of Aphanomyces invadans NJM9701.</title>
        <authorList>
            <consortium name="The Broad Institute Genomics Platform"/>
            <person name="Russ C."/>
            <person name="Tyler B."/>
            <person name="van West P."/>
            <person name="Dieguez-Uribeondo J."/>
            <person name="Young S.K."/>
            <person name="Zeng Q."/>
            <person name="Gargeya S."/>
            <person name="Fitzgerald M."/>
            <person name="Abouelleil A."/>
            <person name="Alvarado L."/>
            <person name="Chapman S.B."/>
            <person name="Gainer-Dewar J."/>
            <person name="Goldberg J."/>
            <person name="Griggs A."/>
            <person name="Gujja S."/>
            <person name="Hansen M."/>
            <person name="Howarth C."/>
            <person name="Imamovic A."/>
            <person name="Ireland A."/>
            <person name="Larimer J."/>
            <person name="McCowan C."/>
            <person name="Murphy C."/>
            <person name="Pearson M."/>
            <person name="Poon T.W."/>
            <person name="Priest M."/>
            <person name="Roberts A."/>
            <person name="Saif S."/>
            <person name="Shea T."/>
            <person name="Sykes S."/>
            <person name="Wortman J."/>
            <person name="Nusbaum C."/>
            <person name="Birren B."/>
        </authorList>
    </citation>
    <scope>NUCLEOTIDE SEQUENCE [LARGE SCALE GENOMIC DNA]</scope>
    <source>
        <strain evidence="2">NJM9701</strain>
    </source>
</reference>
<proteinExistence type="predicted"/>